<keyword evidence="7" id="KW-0206">Cytoskeleton</keyword>
<dbReference type="GO" id="GO:0008569">
    <property type="term" value="F:minus-end-directed microtubule motor activity"/>
    <property type="evidence" value="ECO:0007669"/>
    <property type="project" value="InterPro"/>
</dbReference>
<keyword evidence="8" id="KW-0966">Cell projection</keyword>
<sequence>MKFPEDYNSKLDRFEKMLLLKIFRPEKIMFAINDYIINYLGSFFVEHPPVQMETIHQDSDFQTPIIFVLSQGADPSSLILNFAQEKEMTQNLKIISLGQGQGQKAAVLIEQAKQQGNWICLQNCHLARTWMPDLESIIDKISSEQDENPTNSNFRIFLTSMPASYFPVSVLQNGIKITTEPPRGLKANLKRSWNSISDAFLQQCTKTQIFHKLTWGLIFFHAIVQERRKFGPLGWNIRYEFNDSDLETSTTMMKMLLNEQEQIPWDALLFVIGEINYGGRVTDDWDRRCLKTILKKFYIKEALEDTYQFSQSKIYQIPKIGQIADYIQYIESLPLNEDPAVFGMNENANITFQDQESTKIIDTILSIQPRISSGSSSGQTPDQIVQTLVKSITEGLPNILQRSEGNKDIFETDQKGLIPSLSTVLLQEMTKFNTLLSQIKRTLIDLGKAIEGEIVMSFELDQTYYSLLNNQVPNIWQKVAYPSLKPLASWIIDLKERVSFIQKWLVDGYTVCYWISGLFFPQGFITGVLQTHSRQHQIAIDRLSFNFRILDIEKEVCTIKPTDGVYIYGLFLEGASWDRQKRTLIDVKSGEKTCIMPIIHFSPTDKYKEKPDNYICPIYKTSLRAGVLSTTGQSTNFVLTVDLPSLDQYPDFWILRGTALICQLNQ</sequence>
<feature type="domain" description="Dynein heavy chain AAA lid" evidence="10">
    <location>
        <begin position="210"/>
        <end position="348"/>
    </location>
</feature>
<dbReference type="OrthoDB" id="537704at2759"/>
<evidence type="ECO:0000256" key="7">
    <source>
        <dbReference type="ARBA" id="ARBA00023212"/>
    </source>
</evidence>
<dbReference type="AlphaFoldDB" id="G0QUV7"/>
<dbReference type="GeneID" id="14907125"/>
<dbReference type="Pfam" id="PF03028">
    <property type="entry name" value="Dynein_heavy"/>
    <property type="match status" value="1"/>
</dbReference>
<comment type="subcellular location">
    <subcellularLocation>
        <location evidence="1">Cell projection</location>
        <location evidence="1">Cilium</location>
    </subcellularLocation>
    <subcellularLocation>
        <location evidence="2">Cytoplasm</location>
        <location evidence="2">Cytoskeleton</location>
    </subcellularLocation>
</comment>
<dbReference type="Gene3D" id="1.20.1270.280">
    <property type="match status" value="1"/>
</dbReference>
<evidence type="ECO:0000256" key="4">
    <source>
        <dbReference type="ARBA" id="ARBA00022741"/>
    </source>
</evidence>
<dbReference type="FunFam" id="3.10.490.20:FF:000005">
    <property type="entry name" value="Dynein axonemal heavy chain 6"/>
    <property type="match status" value="1"/>
</dbReference>
<keyword evidence="13" id="KW-1185">Reference proteome</keyword>
<dbReference type="InterPro" id="IPR042219">
    <property type="entry name" value="AAA_lid_11_sf"/>
</dbReference>
<keyword evidence="5" id="KW-0175">Coiled coil</keyword>
<dbReference type="GO" id="GO:0030286">
    <property type="term" value="C:dynein complex"/>
    <property type="evidence" value="ECO:0007669"/>
    <property type="project" value="InterPro"/>
</dbReference>
<dbReference type="FunFam" id="3.40.50.300:FF:000362">
    <property type="entry name" value="Dynein, axonemal, heavy chain 6"/>
    <property type="match status" value="1"/>
</dbReference>
<dbReference type="Gene3D" id="1.10.8.720">
    <property type="entry name" value="Region D6 of dynein motor"/>
    <property type="match status" value="1"/>
</dbReference>
<evidence type="ECO:0000256" key="6">
    <source>
        <dbReference type="ARBA" id="ARBA00023069"/>
    </source>
</evidence>
<evidence type="ECO:0000256" key="8">
    <source>
        <dbReference type="ARBA" id="ARBA00023273"/>
    </source>
</evidence>
<dbReference type="GO" id="GO:0045505">
    <property type="term" value="F:dynein intermediate chain binding"/>
    <property type="evidence" value="ECO:0007669"/>
    <property type="project" value="InterPro"/>
</dbReference>
<dbReference type="Proteomes" id="UP000008983">
    <property type="component" value="Unassembled WGS sequence"/>
</dbReference>
<dbReference type="PANTHER" id="PTHR22878:SF68">
    <property type="entry name" value="DYNEIN HEAVY CHAIN 6, AXONEMAL-LIKE"/>
    <property type="match status" value="1"/>
</dbReference>
<dbReference type="GO" id="GO:0000166">
    <property type="term" value="F:nucleotide binding"/>
    <property type="evidence" value="ECO:0007669"/>
    <property type="project" value="UniProtKB-KW"/>
</dbReference>
<proteinExistence type="predicted"/>
<evidence type="ECO:0000313" key="13">
    <source>
        <dbReference type="Proteomes" id="UP000008983"/>
    </source>
</evidence>
<evidence type="ECO:0000256" key="3">
    <source>
        <dbReference type="ARBA" id="ARBA00022490"/>
    </source>
</evidence>
<organism evidence="12 13">
    <name type="scientific">Ichthyophthirius multifiliis</name>
    <name type="common">White spot disease agent</name>
    <name type="synonym">Ich</name>
    <dbReference type="NCBI Taxonomy" id="5932"/>
    <lineage>
        <taxon>Eukaryota</taxon>
        <taxon>Sar</taxon>
        <taxon>Alveolata</taxon>
        <taxon>Ciliophora</taxon>
        <taxon>Intramacronucleata</taxon>
        <taxon>Oligohymenophorea</taxon>
        <taxon>Hymenostomatida</taxon>
        <taxon>Ophryoglenina</taxon>
        <taxon>Ichthyophthirius</taxon>
    </lineage>
</organism>
<protein>
    <recommendedName>
        <fullName evidence="14">Dynein heavy chain</fullName>
    </recommendedName>
</protein>
<accession>G0QUV7</accession>
<dbReference type="GO" id="GO:0005929">
    <property type="term" value="C:cilium"/>
    <property type="evidence" value="ECO:0007669"/>
    <property type="project" value="UniProtKB-SubCell"/>
</dbReference>
<dbReference type="Gene3D" id="3.40.50.300">
    <property type="entry name" value="P-loop containing nucleotide triphosphate hydrolases"/>
    <property type="match status" value="1"/>
</dbReference>
<evidence type="ECO:0000259" key="9">
    <source>
        <dbReference type="Pfam" id="PF03028"/>
    </source>
</evidence>
<evidence type="ECO:0000259" key="11">
    <source>
        <dbReference type="Pfam" id="PF18199"/>
    </source>
</evidence>
<evidence type="ECO:0000256" key="5">
    <source>
        <dbReference type="ARBA" id="ARBA00023054"/>
    </source>
</evidence>
<name>G0QUV7_ICHMU</name>
<dbReference type="STRING" id="857967.G0QUV7"/>
<keyword evidence="4" id="KW-0547">Nucleotide-binding</keyword>
<evidence type="ECO:0000256" key="2">
    <source>
        <dbReference type="ARBA" id="ARBA00004245"/>
    </source>
</evidence>
<dbReference type="RefSeq" id="XP_004034484.1">
    <property type="nucleotide sequence ID" value="XM_004034436.1"/>
</dbReference>
<dbReference type="InterPro" id="IPR027417">
    <property type="entry name" value="P-loop_NTPase"/>
</dbReference>
<dbReference type="InterPro" id="IPR043160">
    <property type="entry name" value="Dynein_C_barrel"/>
</dbReference>
<evidence type="ECO:0000313" key="12">
    <source>
        <dbReference type="EMBL" id="EGR30998.1"/>
    </source>
</evidence>
<evidence type="ECO:0008006" key="14">
    <source>
        <dbReference type="Google" id="ProtNLM"/>
    </source>
</evidence>
<keyword evidence="6" id="KW-0969">Cilium</keyword>
<dbReference type="InterPro" id="IPR041658">
    <property type="entry name" value="AAA_lid_11"/>
</dbReference>
<dbReference type="Gene3D" id="3.10.490.20">
    <property type="match status" value="1"/>
</dbReference>
<dbReference type="InterPro" id="IPR026983">
    <property type="entry name" value="DHC"/>
</dbReference>
<dbReference type="EMBL" id="GL983924">
    <property type="protein sequence ID" value="EGR30998.1"/>
    <property type="molecule type" value="Genomic_DNA"/>
</dbReference>
<dbReference type="InterPro" id="IPR041228">
    <property type="entry name" value="Dynein_C"/>
</dbReference>
<dbReference type="eggNOG" id="KOG3595">
    <property type="taxonomic scope" value="Eukaryota"/>
</dbReference>
<dbReference type="InterPro" id="IPR004273">
    <property type="entry name" value="Dynein_heavy_D6_P-loop"/>
</dbReference>
<evidence type="ECO:0000256" key="1">
    <source>
        <dbReference type="ARBA" id="ARBA00004138"/>
    </source>
</evidence>
<dbReference type="PANTHER" id="PTHR22878">
    <property type="entry name" value="DYNEIN HEAVY CHAIN 6, AXONEMAL-LIKE-RELATED"/>
    <property type="match status" value="1"/>
</dbReference>
<dbReference type="Pfam" id="PF18198">
    <property type="entry name" value="AAA_lid_11"/>
    <property type="match status" value="1"/>
</dbReference>
<feature type="domain" description="Dynein heavy chain C-terminal" evidence="11">
    <location>
        <begin position="355"/>
        <end position="662"/>
    </location>
</feature>
<dbReference type="Pfam" id="PF18199">
    <property type="entry name" value="Dynein_C"/>
    <property type="match status" value="1"/>
</dbReference>
<keyword evidence="3" id="KW-0963">Cytoplasm</keyword>
<evidence type="ECO:0000259" key="10">
    <source>
        <dbReference type="Pfam" id="PF18198"/>
    </source>
</evidence>
<reference evidence="12 13" key="1">
    <citation type="submission" date="2011-07" db="EMBL/GenBank/DDBJ databases">
        <authorList>
            <person name="Coyne R."/>
            <person name="Brami D."/>
            <person name="Johnson J."/>
            <person name="Hostetler J."/>
            <person name="Hannick L."/>
            <person name="Clark T."/>
            <person name="Cassidy-Hanley D."/>
            <person name="Inman J."/>
        </authorList>
    </citation>
    <scope>NUCLEOTIDE SEQUENCE [LARGE SCALE GENOMIC DNA]</scope>
    <source>
        <strain evidence="12 13">G5</strain>
    </source>
</reference>
<dbReference type="GO" id="GO:0007018">
    <property type="term" value="P:microtubule-based movement"/>
    <property type="evidence" value="ECO:0007669"/>
    <property type="project" value="InterPro"/>
</dbReference>
<dbReference type="OMA" id="XITPAIT"/>
<dbReference type="FunFam" id="1.10.8.720:FF:000001">
    <property type="entry name" value="dynein heavy chain 7, axonemal"/>
    <property type="match status" value="1"/>
</dbReference>
<gene>
    <name evidence="12" type="ORF">IMG5_119660</name>
</gene>
<dbReference type="GO" id="GO:0051959">
    <property type="term" value="F:dynein light intermediate chain binding"/>
    <property type="evidence" value="ECO:0007669"/>
    <property type="project" value="InterPro"/>
</dbReference>
<dbReference type="InParanoid" id="G0QUV7"/>
<feature type="domain" description="Dynein heavy chain region D6 P-loop" evidence="9">
    <location>
        <begin position="62"/>
        <end position="178"/>
    </location>
</feature>